<evidence type="ECO:0000256" key="1">
    <source>
        <dbReference type="PROSITE-ProRule" id="PRU00169"/>
    </source>
</evidence>
<proteinExistence type="predicted"/>
<sequence>IIVDLKMPVMNGKEFILKAKQIYKDKLPPLLVCSSTENADDIKEIVSLGIDGYIMKPIDFNVMKKKINELLLKRR</sequence>
<dbReference type="Pfam" id="PF00072">
    <property type="entry name" value="Response_reg"/>
    <property type="match status" value="1"/>
</dbReference>
<dbReference type="EMBL" id="LBWG01000040">
    <property type="protein sequence ID" value="KKR03048.1"/>
    <property type="molecule type" value="Genomic_DNA"/>
</dbReference>
<dbReference type="PANTHER" id="PTHR43228">
    <property type="entry name" value="TWO-COMPONENT RESPONSE REGULATOR"/>
    <property type="match status" value="1"/>
</dbReference>
<gene>
    <name evidence="3" type="ORF">UT30_C0040G0001</name>
</gene>
<comment type="caution">
    <text evidence="3">The sequence shown here is derived from an EMBL/GenBank/DDBJ whole genome shotgun (WGS) entry which is preliminary data.</text>
</comment>
<reference evidence="3 4" key="1">
    <citation type="journal article" date="2015" name="Nature">
        <title>rRNA introns, odd ribosomes, and small enigmatic genomes across a large radiation of phyla.</title>
        <authorList>
            <person name="Brown C.T."/>
            <person name="Hug L.A."/>
            <person name="Thomas B.C."/>
            <person name="Sharon I."/>
            <person name="Castelle C.J."/>
            <person name="Singh A."/>
            <person name="Wilkins M.J."/>
            <person name="Williams K.H."/>
            <person name="Banfield J.F."/>
        </authorList>
    </citation>
    <scope>NUCLEOTIDE SEQUENCE [LARGE SCALE GENOMIC DNA]</scope>
</reference>
<dbReference type="PROSITE" id="PS50110">
    <property type="entry name" value="RESPONSE_REGULATORY"/>
    <property type="match status" value="1"/>
</dbReference>
<dbReference type="GO" id="GO:0000160">
    <property type="term" value="P:phosphorelay signal transduction system"/>
    <property type="evidence" value="ECO:0007669"/>
    <property type="project" value="InterPro"/>
</dbReference>
<protein>
    <recommendedName>
        <fullName evidence="2">Response regulatory domain-containing protein</fullName>
    </recommendedName>
</protein>
<dbReference type="PANTHER" id="PTHR43228:SF1">
    <property type="entry name" value="TWO-COMPONENT RESPONSE REGULATOR ARR22"/>
    <property type="match status" value="1"/>
</dbReference>
<dbReference type="AlphaFoldDB" id="A0A0G0MIS4"/>
<keyword evidence="1" id="KW-0597">Phosphoprotein</keyword>
<evidence type="ECO:0000259" key="2">
    <source>
        <dbReference type="PROSITE" id="PS50110"/>
    </source>
</evidence>
<dbReference type="InterPro" id="IPR001789">
    <property type="entry name" value="Sig_transdc_resp-reg_receiver"/>
</dbReference>
<dbReference type="InterPro" id="IPR011006">
    <property type="entry name" value="CheY-like_superfamily"/>
</dbReference>
<evidence type="ECO:0000313" key="4">
    <source>
        <dbReference type="Proteomes" id="UP000033935"/>
    </source>
</evidence>
<feature type="non-terminal residue" evidence="3">
    <location>
        <position position="1"/>
    </location>
</feature>
<organism evidence="3 4">
    <name type="scientific">Candidatus Uhrbacteria bacterium GW2011_GWF2_39_13</name>
    <dbReference type="NCBI Taxonomy" id="1618995"/>
    <lineage>
        <taxon>Bacteria</taxon>
        <taxon>Candidatus Uhriibacteriota</taxon>
    </lineage>
</organism>
<feature type="modified residue" description="4-aspartylphosphate" evidence="1">
    <location>
        <position position="4"/>
    </location>
</feature>
<dbReference type="InterPro" id="IPR052048">
    <property type="entry name" value="ST_Response_Regulator"/>
</dbReference>
<dbReference type="Gene3D" id="3.40.50.2300">
    <property type="match status" value="1"/>
</dbReference>
<dbReference type="Proteomes" id="UP000033935">
    <property type="component" value="Unassembled WGS sequence"/>
</dbReference>
<accession>A0A0G0MIS4</accession>
<dbReference type="SUPFAM" id="SSF52172">
    <property type="entry name" value="CheY-like"/>
    <property type="match status" value="1"/>
</dbReference>
<feature type="domain" description="Response regulatory" evidence="2">
    <location>
        <begin position="1"/>
        <end position="71"/>
    </location>
</feature>
<name>A0A0G0MIS4_9BACT</name>
<evidence type="ECO:0000313" key="3">
    <source>
        <dbReference type="EMBL" id="KKR03048.1"/>
    </source>
</evidence>